<dbReference type="SUPFAM" id="SSF50985">
    <property type="entry name" value="RCC1/BLIP-II"/>
    <property type="match status" value="1"/>
</dbReference>
<evidence type="ECO:0000256" key="1">
    <source>
        <dbReference type="SAM" id="Phobius"/>
    </source>
</evidence>
<keyword evidence="1" id="KW-1133">Transmembrane helix</keyword>
<gene>
    <name evidence="2" type="ORF">HINF_LOCUS18467</name>
</gene>
<dbReference type="InterPro" id="IPR009091">
    <property type="entry name" value="RCC1/BLIP-II"/>
</dbReference>
<sequence>MNDPKSVTHKICLQYCGGNNPSYIQLDSNGRTQCINSCGDMFALEIGNIFQCVQFCEYYTWNGQSKICTSTCDYYRIDLTKDNVAKQCGYSCSQFNMTYMLMENGKTQCLNKCPDNYPFLDGIICRKYCKYLEEQQLQDISKYACVQECQSYYIQYPSNSMVMICKQNCKGNTPYIFKQQCVISCLQTEYKFIGEDGLTCVENCSGEYAKNINSMYCDISCDFYINSGFKVCYFGELTHQYRQIYKQIIMDGIITSRYQFVDKCFNNEYLLVGTIKTCSSCILYELDGDVHKCVSSCSSSQVRFGNLCFTGYCKDIIGINAFVYTGVDKICSISCGNLFLLNEQTKQCTDSCPTDFVYKEKNQLQICIQFCSSDEFIVLDSRYAVNGIGKCVKQCPIGQFVEILQIGKQNQFCVKQCANKLYIDQFNQFICVNTCQIYELQVNGDKLCVNNCQNLNKNKIQVIFSVDQIQCVENCPQSHPFITTDNLECVKVCQSSLYSYIDGIRKCTDYCNKNQTTENSFQILNHYMCIDQCDSQQLFVRTSGVIGYCVLTCPIQKLFYDINRECQSECNPQFYRTDGVHKQCMASSYSPYTRITLDGTYNQCNLICQIPKQYVLNDTCVDLCPIGTYLHDYICKLACPTSMKYAVYQAIGQYVCSKICLNNLFSKINGLQIYFCQNNCVTKIFKFDIQSGYNECLKQCDINDYLYSTGECSSNNCLNDPMNKFSLNKICVYSCPDFVDPSDYSCQTTCSGSFSGFIWEENSLGQNMRICYYNCPTNFIDLRPSVQYKSTGICVTYCPQTEILYLDPFSANQYYCTLKCSDKNKFVQLDLIFCGNTCQGTGFFEINNVGHNFCKLNCNLPLGQSPQYGLINCKTCPQYVSEIGQACLETCDFYDIQQSVKICRMIGTQRNTNTCPIYTNDIAPFLCIQTCFTMQDGPWCVTNCSVTGKKYIPEKGLNCLSVCPYFYQYQMIYGIEQPRCIQNCNYMRSTADVLECQPICHSNISLYINGITFCSNCTLPNQLQVTATMKFSCIQSKQCSEQMFNIENVCSFTKCYQTQLQQVGKGYICEEQFNFNYTTLYYNITNSKFNVTKVQVTDQFAHVLFQNGSVIKIDNLGVSSVVSNNTEYISQIAIPPLFNSLKLLLQFKNGSYINENVNERTDFTNETTKTIIGLFDNENTDLSINYLLTNQNLYFRGSCKAGLCTKDQNGNDFDTLFKGKTKFRAMWTKMNLAAAGFPFSVSDVRDIQEQNWAMLFTLNNNQKYLFGLNKFGRLCQDQTQQVALTNVTNFDVIHVGQFTTLMSQGQDLYTCGAAFGVDEVDLTNMNLLPTKIQISGDSYLGWGFVNRTILSISSANSGFVIRTASEVYGLGRCVAFQCYDFSNQYILYSNNVRRLKWSTQSMRVIGNSKSIAQYSFQPVAPIPVNDTRPYSVDFNLNQSGTLDFLNQQQSPRSKSWPLLLGIFLALDLIAFLGIKALAKVMKKHQQSRNALVQAYIKVEMEFPVMEPVNNENVERNALITHNISMLNDFEFE</sequence>
<organism evidence="2 3">
    <name type="scientific">Hexamita inflata</name>
    <dbReference type="NCBI Taxonomy" id="28002"/>
    <lineage>
        <taxon>Eukaryota</taxon>
        <taxon>Metamonada</taxon>
        <taxon>Diplomonadida</taxon>
        <taxon>Hexamitidae</taxon>
        <taxon>Hexamitinae</taxon>
        <taxon>Hexamita</taxon>
    </lineage>
</organism>
<feature type="transmembrane region" description="Helical" evidence="1">
    <location>
        <begin position="1456"/>
        <end position="1478"/>
    </location>
</feature>
<protein>
    <recommendedName>
        <fullName evidence="4">Transmembrane protein</fullName>
    </recommendedName>
</protein>
<accession>A0ABP1HW64</accession>
<proteinExistence type="predicted"/>
<evidence type="ECO:0000313" key="3">
    <source>
        <dbReference type="Proteomes" id="UP001642409"/>
    </source>
</evidence>
<keyword evidence="1" id="KW-0812">Transmembrane</keyword>
<evidence type="ECO:0008006" key="4">
    <source>
        <dbReference type="Google" id="ProtNLM"/>
    </source>
</evidence>
<comment type="caution">
    <text evidence="2">The sequence shown here is derived from an EMBL/GenBank/DDBJ whole genome shotgun (WGS) entry which is preliminary data.</text>
</comment>
<reference evidence="2 3" key="1">
    <citation type="submission" date="2024-07" db="EMBL/GenBank/DDBJ databases">
        <authorList>
            <person name="Akdeniz Z."/>
        </authorList>
    </citation>
    <scope>NUCLEOTIDE SEQUENCE [LARGE SCALE GENOMIC DNA]</scope>
</reference>
<name>A0ABP1HW64_9EUKA</name>
<keyword evidence="3" id="KW-1185">Reference proteome</keyword>
<dbReference type="EMBL" id="CAXDID020000047">
    <property type="protein sequence ID" value="CAL6003568.1"/>
    <property type="molecule type" value="Genomic_DNA"/>
</dbReference>
<evidence type="ECO:0000313" key="2">
    <source>
        <dbReference type="EMBL" id="CAL6003568.1"/>
    </source>
</evidence>
<dbReference type="Proteomes" id="UP001642409">
    <property type="component" value="Unassembled WGS sequence"/>
</dbReference>
<keyword evidence="1" id="KW-0472">Membrane</keyword>